<dbReference type="Proteomes" id="UP000287394">
    <property type="component" value="Chromosome"/>
</dbReference>
<comment type="subcellular location">
    <subcellularLocation>
        <location evidence="8">Cytoplasm</location>
    </subcellularLocation>
</comment>
<dbReference type="GO" id="GO:0005524">
    <property type="term" value="F:ATP binding"/>
    <property type="evidence" value="ECO:0007669"/>
    <property type="project" value="UniProtKB-KW"/>
</dbReference>
<dbReference type="FunCoup" id="A0A402D4X7">
    <property type="interactions" value="506"/>
</dbReference>
<feature type="binding site" evidence="8">
    <location>
        <position position="61"/>
    </location>
    <ligand>
        <name>(R)-pantoate</name>
        <dbReference type="ChEBI" id="CHEBI:15980"/>
    </ligand>
</feature>
<evidence type="ECO:0000256" key="6">
    <source>
        <dbReference type="ARBA" id="ARBA00022840"/>
    </source>
</evidence>
<keyword evidence="10" id="KW-1185">Reference proteome</keyword>
<evidence type="ECO:0000256" key="3">
    <source>
        <dbReference type="ARBA" id="ARBA00022598"/>
    </source>
</evidence>
<dbReference type="GO" id="GO:0004592">
    <property type="term" value="F:pantoate-beta-alanine ligase activity"/>
    <property type="evidence" value="ECO:0007669"/>
    <property type="project" value="UniProtKB-UniRule"/>
</dbReference>
<keyword evidence="6 8" id="KW-0067">ATP-binding</keyword>
<dbReference type="HAMAP" id="MF_00158">
    <property type="entry name" value="PanC"/>
    <property type="match status" value="1"/>
</dbReference>
<dbReference type="Gene3D" id="3.40.50.620">
    <property type="entry name" value="HUPs"/>
    <property type="match status" value="1"/>
</dbReference>
<dbReference type="AlphaFoldDB" id="A0A402D4X7"/>
<comment type="similarity">
    <text evidence="2 8">Belongs to the pantothenate synthetase family.</text>
</comment>
<feature type="binding site" evidence="8">
    <location>
        <position position="61"/>
    </location>
    <ligand>
        <name>beta-alanine</name>
        <dbReference type="ChEBI" id="CHEBI:57966"/>
    </ligand>
</feature>
<dbReference type="InterPro" id="IPR003721">
    <property type="entry name" value="Pantoate_ligase"/>
</dbReference>
<dbReference type="KEGG" id="ccot:CCAX7_12880"/>
<name>A0A402D4X7_9BACT</name>
<organism evidence="9 10">
    <name type="scientific">Capsulimonas corticalis</name>
    <dbReference type="NCBI Taxonomy" id="2219043"/>
    <lineage>
        <taxon>Bacteria</taxon>
        <taxon>Bacillati</taxon>
        <taxon>Armatimonadota</taxon>
        <taxon>Armatimonadia</taxon>
        <taxon>Capsulimonadales</taxon>
        <taxon>Capsulimonadaceae</taxon>
        <taxon>Capsulimonas</taxon>
    </lineage>
</organism>
<dbReference type="EMBL" id="AP025739">
    <property type="protein sequence ID" value="BDI29237.1"/>
    <property type="molecule type" value="Genomic_DNA"/>
</dbReference>
<keyword evidence="3 8" id="KW-0436">Ligase</keyword>
<evidence type="ECO:0000256" key="2">
    <source>
        <dbReference type="ARBA" id="ARBA00009256"/>
    </source>
</evidence>
<comment type="catalytic activity">
    <reaction evidence="7 8">
        <text>(R)-pantoate + beta-alanine + ATP = (R)-pantothenate + AMP + diphosphate + H(+)</text>
        <dbReference type="Rhea" id="RHEA:10912"/>
        <dbReference type="ChEBI" id="CHEBI:15378"/>
        <dbReference type="ChEBI" id="CHEBI:15980"/>
        <dbReference type="ChEBI" id="CHEBI:29032"/>
        <dbReference type="ChEBI" id="CHEBI:30616"/>
        <dbReference type="ChEBI" id="CHEBI:33019"/>
        <dbReference type="ChEBI" id="CHEBI:57966"/>
        <dbReference type="ChEBI" id="CHEBI:456215"/>
        <dbReference type="EC" id="6.3.2.1"/>
    </reaction>
</comment>
<comment type="pathway">
    <text evidence="1 8">Cofactor biosynthesis; (R)-pantothenate biosynthesis; (R)-pantothenate from (R)-pantoate and beta-alanine: step 1/1.</text>
</comment>
<dbReference type="GO" id="GO:0005829">
    <property type="term" value="C:cytosol"/>
    <property type="evidence" value="ECO:0007669"/>
    <property type="project" value="TreeGrafter"/>
</dbReference>
<reference evidence="9 10" key="1">
    <citation type="journal article" date="2019" name="Int. J. Syst. Evol. Microbiol.">
        <title>Capsulimonas corticalis gen. nov., sp. nov., an aerobic capsulated bacterium, of a novel bacterial order, Capsulimonadales ord. nov., of the class Armatimonadia of the phylum Armatimonadetes.</title>
        <authorList>
            <person name="Li J."/>
            <person name="Kudo C."/>
            <person name="Tonouchi A."/>
        </authorList>
    </citation>
    <scope>NUCLEOTIDE SEQUENCE [LARGE SCALE GENOMIC DNA]</scope>
    <source>
        <strain evidence="9 10">AX-7</strain>
    </source>
</reference>
<dbReference type="NCBIfam" id="TIGR00125">
    <property type="entry name" value="cyt_tran_rel"/>
    <property type="match status" value="1"/>
</dbReference>
<dbReference type="CDD" id="cd00560">
    <property type="entry name" value="PanC"/>
    <property type="match status" value="1"/>
</dbReference>
<evidence type="ECO:0000313" key="10">
    <source>
        <dbReference type="Proteomes" id="UP000287394"/>
    </source>
</evidence>
<sequence>METITTIAALRQALRQARREDQTIGLVPTMGAFHEGHLTLMRRAKAENDIVVATLFVNPAQFNDPEDFEKYPRDDERDAALAAAEGVDYLFTPAPAEVYPKEFDTVVVVRALSERLEGASRPGHFNGVSTVVAKLLNIAGADRAYFGEKDWQQLQLVKRMAADLDIPTEIVSVPTVREPDGLALSSRNVRLTPDQRKAAKVLSSALSDTQAIADTGVQDAYQLAAWLRQTIEVQPGAKIDYAVVVDPETLQEIDTIENGALAAVAATFGKVRLIDNRLLNPPIGPGLRR</sequence>
<dbReference type="OrthoDB" id="9773087at2"/>
<keyword evidence="5 8" id="KW-0547">Nucleotide-binding</keyword>
<dbReference type="Gene3D" id="3.30.1300.10">
    <property type="entry name" value="Pantoate-beta-alanine ligase, C-terminal domain"/>
    <property type="match status" value="1"/>
</dbReference>
<feature type="active site" description="Proton donor" evidence="8">
    <location>
        <position position="37"/>
    </location>
</feature>
<dbReference type="NCBIfam" id="TIGR00018">
    <property type="entry name" value="panC"/>
    <property type="match status" value="1"/>
</dbReference>
<proteinExistence type="inferred from homology"/>
<comment type="miscellaneous">
    <text evidence="8">The reaction proceeds by a bi uni uni bi ping pong mechanism.</text>
</comment>
<comment type="subunit">
    <text evidence="8">Homodimer.</text>
</comment>
<dbReference type="Pfam" id="PF02569">
    <property type="entry name" value="Pantoate_ligase"/>
    <property type="match status" value="1"/>
</dbReference>
<evidence type="ECO:0000313" key="9">
    <source>
        <dbReference type="EMBL" id="BDI29237.1"/>
    </source>
</evidence>
<feature type="binding site" evidence="8">
    <location>
        <begin position="184"/>
        <end position="187"/>
    </location>
    <ligand>
        <name>ATP</name>
        <dbReference type="ChEBI" id="CHEBI:30616"/>
    </ligand>
</feature>
<dbReference type="SUPFAM" id="SSF52374">
    <property type="entry name" value="Nucleotidylyl transferase"/>
    <property type="match status" value="1"/>
</dbReference>
<dbReference type="FunFam" id="3.40.50.620:FF:000013">
    <property type="entry name" value="Pantothenate synthetase"/>
    <property type="match status" value="1"/>
</dbReference>
<feature type="binding site" evidence="8">
    <location>
        <position position="153"/>
    </location>
    <ligand>
        <name>(R)-pantoate</name>
        <dbReference type="ChEBI" id="CHEBI:15980"/>
    </ligand>
</feature>
<dbReference type="RefSeq" id="WP_119324485.1">
    <property type="nucleotide sequence ID" value="NZ_AP025739.1"/>
</dbReference>
<evidence type="ECO:0000256" key="4">
    <source>
        <dbReference type="ARBA" id="ARBA00022655"/>
    </source>
</evidence>
<evidence type="ECO:0000256" key="1">
    <source>
        <dbReference type="ARBA" id="ARBA00004990"/>
    </source>
</evidence>
<evidence type="ECO:0000256" key="5">
    <source>
        <dbReference type="ARBA" id="ARBA00022741"/>
    </source>
</evidence>
<dbReference type="InterPro" id="IPR014729">
    <property type="entry name" value="Rossmann-like_a/b/a_fold"/>
</dbReference>
<keyword evidence="8" id="KW-0963">Cytoplasm</keyword>
<protein>
    <recommendedName>
        <fullName evidence="8">Pantothenate synthetase</fullName>
        <shortName evidence="8">PS</shortName>
        <ecNumber evidence="8">6.3.2.1</ecNumber>
    </recommendedName>
    <alternativeName>
        <fullName evidence="8">Pantoate--beta-alanine ligase</fullName>
    </alternativeName>
    <alternativeName>
        <fullName evidence="8">Pantoate-activating enzyme</fullName>
    </alternativeName>
</protein>
<evidence type="ECO:0000256" key="8">
    <source>
        <dbReference type="HAMAP-Rule" id="MF_00158"/>
    </source>
</evidence>
<dbReference type="GO" id="GO:0015940">
    <property type="term" value="P:pantothenate biosynthetic process"/>
    <property type="evidence" value="ECO:0007669"/>
    <property type="project" value="UniProtKB-UniRule"/>
</dbReference>
<dbReference type="PANTHER" id="PTHR21299:SF1">
    <property type="entry name" value="PANTOATE--BETA-ALANINE LIGASE"/>
    <property type="match status" value="1"/>
</dbReference>
<feature type="binding site" evidence="8">
    <location>
        <begin position="30"/>
        <end position="37"/>
    </location>
    <ligand>
        <name>ATP</name>
        <dbReference type="ChEBI" id="CHEBI:30616"/>
    </ligand>
</feature>
<feature type="binding site" evidence="8">
    <location>
        <position position="176"/>
    </location>
    <ligand>
        <name>ATP</name>
        <dbReference type="ChEBI" id="CHEBI:30616"/>
    </ligand>
</feature>
<dbReference type="EC" id="6.3.2.1" evidence="8"/>
<gene>
    <name evidence="8 9" type="primary">panC</name>
    <name evidence="9" type="ORF">CCAX7_12880</name>
</gene>
<keyword evidence="4 8" id="KW-0566">Pantothenate biosynthesis</keyword>
<dbReference type="InterPro" id="IPR042176">
    <property type="entry name" value="Pantoate_ligase_C"/>
</dbReference>
<dbReference type="PANTHER" id="PTHR21299">
    <property type="entry name" value="CYTIDYLATE KINASE/PANTOATE-BETA-ALANINE LIGASE"/>
    <property type="match status" value="1"/>
</dbReference>
<dbReference type="InterPro" id="IPR004821">
    <property type="entry name" value="Cyt_trans-like"/>
</dbReference>
<feature type="binding site" evidence="8">
    <location>
        <begin position="147"/>
        <end position="150"/>
    </location>
    <ligand>
        <name>ATP</name>
        <dbReference type="ChEBI" id="CHEBI:30616"/>
    </ligand>
</feature>
<comment type="function">
    <text evidence="8">Catalyzes the condensation of pantoate with beta-alanine in an ATP-dependent reaction via a pantoyl-adenylate intermediate.</text>
</comment>
<evidence type="ECO:0000256" key="7">
    <source>
        <dbReference type="ARBA" id="ARBA00048258"/>
    </source>
</evidence>
<accession>A0A402D4X7</accession>